<dbReference type="Proteomes" id="UP000014463">
    <property type="component" value="Unassembled WGS sequence"/>
</dbReference>
<gene>
    <name evidence="1" type="ORF">L861_14490</name>
</gene>
<dbReference type="PATRIC" id="fig|1121939.11.peg.4408"/>
<reference evidence="1 2" key="1">
    <citation type="journal article" date="2013" name="Genome Announc.">
        <title>Draft genome sequence of the moderately halophilic gammaproteobacterium Halomonas anticariensis FP35.</title>
        <authorList>
            <person name="Tahrioui A."/>
            <person name="Quesada E."/>
            <person name="Llamas I."/>
        </authorList>
    </citation>
    <scope>NUCLEOTIDE SEQUENCE [LARGE SCALE GENOMIC DNA]</scope>
    <source>
        <strain evidence="2">DSM 16096 / CECT 5854 / LMG 22089 / FP35</strain>
    </source>
</reference>
<name>S2KXJ0_LITA3</name>
<comment type="caution">
    <text evidence="1">The sequence shown here is derived from an EMBL/GenBank/DDBJ whole genome shotgun (WGS) entry which is preliminary data.</text>
</comment>
<organism evidence="1 2">
    <name type="scientific">Litchfieldella anticariensis (strain DSM 16096 / CECT 5854 / CIP 108499 / LMG 22089 / FP35)</name>
    <name type="common">Halomonas anticariensis</name>
    <dbReference type="NCBI Taxonomy" id="1121939"/>
    <lineage>
        <taxon>Bacteria</taxon>
        <taxon>Pseudomonadati</taxon>
        <taxon>Pseudomonadota</taxon>
        <taxon>Gammaproteobacteria</taxon>
        <taxon>Oceanospirillales</taxon>
        <taxon>Halomonadaceae</taxon>
        <taxon>Litchfieldella</taxon>
    </lineage>
</organism>
<sequence length="41" mass="4523">MPKVKTFALGWSPDIELERVEIDEGQIDRDAISKLGVIVGP</sequence>
<evidence type="ECO:0000313" key="2">
    <source>
        <dbReference type="Proteomes" id="UP000014463"/>
    </source>
</evidence>
<dbReference type="AlphaFoldDB" id="S2KXJ0"/>
<keyword evidence="2" id="KW-1185">Reference proteome</keyword>
<dbReference type="RefSeq" id="WP_016418908.1">
    <property type="nucleotide sequence ID" value="NZ_KE332395.1"/>
</dbReference>
<evidence type="ECO:0000313" key="1">
    <source>
        <dbReference type="EMBL" id="EPC00134.1"/>
    </source>
</evidence>
<protein>
    <submittedName>
        <fullName evidence="1">Uncharacterized protein</fullName>
    </submittedName>
</protein>
<accession>S2KXJ0</accession>
<dbReference type="EMBL" id="ASTJ01000043">
    <property type="protein sequence ID" value="EPC00134.1"/>
    <property type="molecule type" value="Genomic_DNA"/>
</dbReference>
<proteinExistence type="predicted"/>